<dbReference type="SUPFAM" id="SSF52540">
    <property type="entry name" value="P-loop containing nucleoside triphosphate hydrolases"/>
    <property type="match status" value="2"/>
</dbReference>
<evidence type="ECO:0000256" key="3">
    <source>
        <dbReference type="ARBA" id="ARBA00022448"/>
    </source>
</evidence>
<dbReference type="InterPro" id="IPR017871">
    <property type="entry name" value="ABC_transporter-like_CS"/>
</dbReference>
<dbReference type="GO" id="GO:0015833">
    <property type="term" value="P:peptide transport"/>
    <property type="evidence" value="ECO:0007669"/>
    <property type="project" value="InterPro"/>
</dbReference>
<dbReference type="InterPro" id="IPR050319">
    <property type="entry name" value="ABC_transp_ATP-bind"/>
</dbReference>
<dbReference type="AlphaFoldDB" id="A0A917I5T2"/>
<comment type="subcellular location">
    <subcellularLocation>
        <location evidence="1">Cell inner membrane</location>
        <topology evidence="1">Peripheral membrane protein</topology>
    </subcellularLocation>
</comment>
<protein>
    <submittedName>
        <fullName evidence="7">ABC transporter ATP-binding protein</fullName>
    </submittedName>
</protein>
<gene>
    <name evidence="7" type="ORF">GCM10007036_13350</name>
</gene>
<organism evidence="7 8">
    <name type="scientific">Alsobacter metallidurans</name>
    <dbReference type="NCBI Taxonomy" id="340221"/>
    <lineage>
        <taxon>Bacteria</taxon>
        <taxon>Pseudomonadati</taxon>
        <taxon>Pseudomonadota</taxon>
        <taxon>Alphaproteobacteria</taxon>
        <taxon>Hyphomicrobiales</taxon>
        <taxon>Alsobacteraceae</taxon>
        <taxon>Alsobacter</taxon>
    </lineage>
</organism>
<evidence type="ECO:0000313" key="7">
    <source>
        <dbReference type="EMBL" id="GGH14197.1"/>
    </source>
</evidence>
<dbReference type="GO" id="GO:0005886">
    <property type="term" value="C:plasma membrane"/>
    <property type="evidence" value="ECO:0007669"/>
    <property type="project" value="UniProtKB-SubCell"/>
</dbReference>
<reference evidence="7" key="2">
    <citation type="submission" date="2020-09" db="EMBL/GenBank/DDBJ databases">
        <authorList>
            <person name="Sun Q."/>
            <person name="Zhou Y."/>
        </authorList>
    </citation>
    <scope>NUCLEOTIDE SEQUENCE</scope>
    <source>
        <strain evidence="7">CGMCC 1.12214</strain>
    </source>
</reference>
<dbReference type="GO" id="GO:0005524">
    <property type="term" value="F:ATP binding"/>
    <property type="evidence" value="ECO:0007669"/>
    <property type="project" value="UniProtKB-KW"/>
</dbReference>
<feature type="domain" description="ABC transporter" evidence="6">
    <location>
        <begin position="270"/>
        <end position="521"/>
    </location>
</feature>
<proteinExistence type="inferred from homology"/>
<dbReference type="FunFam" id="3.40.50.300:FF:000016">
    <property type="entry name" value="Oligopeptide ABC transporter ATP-binding component"/>
    <property type="match status" value="1"/>
</dbReference>
<evidence type="ECO:0000256" key="2">
    <source>
        <dbReference type="ARBA" id="ARBA00005417"/>
    </source>
</evidence>
<dbReference type="PROSITE" id="PS50893">
    <property type="entry name" value="ABC_TRANSPORTER_2"/>
    <property type="match status" value="2"/>
</dbReference>
<dbReference type="InterPro" id="IPR003593">
    <property type="entry name" value="AAA+_ATPase"/>
</dbReference>
<dbReference type="GO" id="GO:0016887">
    <property type="term" value="F:ATP hydrolysis activity"/>
    <property type="evidence" value="ECO:0007669"/>
    <property type="project" value="InterPro"/>
</dbReference>
<dbReference type="Pfam" id="PF00005">
    <property type="entry name" value="ABC_tran"/>
    <property type="match status" value="2"/>
</dbReference>
<dbReference type="Gene3D" id="3.40.50.300">
    <property type="entry name" value="P-loop containing nucleotide triphosphate hydrolases"/>
    <property type="match status" value="2"/>
</dbReference>
<dbReference type="GO" id="GO:0055085">
    <property type="term" value="P:transmembrane transport"/>
    <property type="evidence" value="ECO:0007669"/>
    <property type="project" value="UniProtKB-ARBA"/>
</dbReference>
<dbReference type="NCBIfam" id="NF007739">
    <property type="entry name" value="PRK10419.1"/>
    <property type="match status" value="2"/>
</dbReference>
<dbReference type="PANTHER" id="PTHR43776">
    <property type="entry name" value="TRANSPORT ATP-BINDING PROTEIN"/>
    <property type="match status" value="1"/>
</dbReference>
<dbReference type="NCBIfam" id="NF008453">
    <property type="entry name" value="PRK11308.1"/>
    <property type="match status" value="2"/>
</dbReference>
<keyword evidence="3" id="KW-0813">Transport</keyword>
<evidence type="ECO:0000313" key="8">
    <source>
        <dbReference type="Proteomes" id="UP000603912"/>
    </source>
</evidence>
<evidence type="ECO:0000256" key="4">
    <source>
        <dbReference type="ARBA" id="ARBA00022741"/>
    </source>
</evidence>
<sequence>MALLDIQGLSLSINGALILQDVSLAIEPGETLGLVGESGSGKSMTALSVMRLLPRGAQTNGSIRFDGQDLAALPEPDMCRIRGRRVGMIFQEPMTALNPLKTVGDQVAEGFVLHLRLTRAEAARRAQAVLERVGLPATEISLGRYPHELSGGQRQRVVIAMAVALAPPLLIADEPTTALDVTTQAQILKLLRELIRENGSSLLLITHDLSVVNAMADRVAIMRAGEIVEQGRGGGLSGAITHPYAKALLNASSLPPRVTSAAAPTSRPILEVKNLVRAYALPRRSLFRAAPRRLAVDNVSFTVAKGESLGLVGESGCGKSTTARAILALEAVQGGSIAFAGQDTSKLRGAEMAAFRRRVQMVFQDPYGSFDPRHKAGRIVGEPLRLLGRECDPQSARRRVDEALTEVGLDPADADKYPHEFSGGQRQRLAIARALITRPDLIVLDEPVSALDVSVRAQVLKLLTELQKRLGLTYLFISHDLAVVRAITDRVLVMRAGKVVEAGPTPKVLGAPEHPYTRELVAASLHLDAILSERTAASLPDAAGC</sequence>
<name>A0A917I5T2_9HYPH</name>
<dbReference type="PANTHER" id="PTHR43776:SF7">
    <property type="entry name" value="D,D-DIPEPTIDE TRANSPORT ATP-BINDING PROTEIN DDPF-RELATED"/>
    <property type="match status" value="1"/>
</dbReference>
<dbReference type="RefSeq" id="WP_188516882.1">
    <property type="nucleotide sequence ID" value="NZ_BMES01000001.1"/>
</dbReference>
<dbReference type="SMART" id="SM00382">
    <property type="entry name" value="AAA"/>
    <property type="match status" value="2"/>
</dbReference>
<dbReference type="InterPro" id="IPR027417">
    <property type="entry name" value="P-loop_NTPase"/>
</dbReference>
<evidence type="ECO:0000256" key="5">
    <source>
        <dbReference type="ARBA" id="ARBA00022840"/>
    </source>
</evidence>
<comment type="similarity">
    <text evidence="2">Belongs to the ABC transporter superfamily.</text>
</comment>
<keyword evidence="8" id="KW-1185">Reference proteome</keyword>
<keyword evidence="5 7" id="KW-0067">ATP-binding</keyword>
<dbReference type="InterPro" id="IPR003439">
    <property type="entry name" value="ABC_transporter-like_ATP-bd"/>
</dbReference>
<reference evidence="7" key="1">
    <citation type="journal article" date="2014" name="Int. J. Syst. Evol. Microbiol.">
        <title>Complete genome sequence of Corynebacterium casei LMG S-19264T (=DSM 44701T), isolated from a smear-ripened cheese.</title>
        <authorList>
            <consortium name="US DOE Joint Genome Institute (JGI-PGF)"/>
            <person name="Walter F."/>
            <person name="Albersmeier A."/>
            <person name="Kalinowski J."/>
            <person name="Ruckert C."/>
        </authorList>
    </citation>
    <scope>NUCLEOTIDE SEQUENCE</scope>
    <source>
        <strain evidence="7">CGMCC 1.12214</strain>
    </source>
</reference>
<dbReference type="InterPro" id="IPR013563">
    <property type="entry name" value="Oligopep_ABC_C"/>
</dbReference>
<evidence type="ECO:0000256" key="1">
    <source>
        <dbReference type="ARBA" id="ARBA00004417"/>
    </source>
</evidence>
<dbReference type="Proteomes" id="UP000603912">
    <property type="component" value="Unassembled WGS sequence"/>
</dbReference>
<comment type="caution">
    <text evidence="7">The sequence shown here is derived from an EMBL/GenBank/DDBJ whole genome shotgun (WGS) entry which is preliminary data.</text>
</comment>
<keyword evidence="4" id="KW-0547">Nucleotide-binding</keyword>
<dbReference type="Pfam" id="PF08352">
    <property type="entry name" value="oligo_HPY"/>
    <property type="match status" value="1"/>
</dbReference>
<dbReference type="CDD" id="cd03257">
    <property type="entry name" value="ABC_NikE_OppD_transporters"/>
    <property type="match status" value="2"/>
</dbReference>
<dbReference type="PROSITE" id="PS00211">
    <property type="entry name" value="ABC_TRANSPORTER_1"/>
    <property type="match status" value="2"/>
</dbReference>
<evidence type="ECO:0000259" key="6">
    <source>
        <dbReference type="PROSITE" id="PS50893"/>
    </source>
</evidence>
<dbReference type="EMBL" id="BMES01000001">
    <property type="protein sequence ID" value="GGH14197.1"/>
    <property type="molecule type" value="Genomic_DNA"/>
</dbReference>
<feature type="domain" description="ABC transporter" evidence="6">
    <location>
        <begin position="4"/>
        <end position="249"/>
    </location>
</feature>
<accession>A0A917I5T2</accession>